<evidence type="ECO:0000313" key="1">
    <source>
        <dbReference type="EMBL" id="PXF61491.1"/>
    </source>
</evidence>
<accession>A0AC61L515</accession>
<gene>
    <name evidence="1" type="ORF">C4B59_04455</name>
</gene>
<evidence type="ECO:0000313" key="2">
    <source>
        <dbReference type="Proteomes" id="UP000248329"/>
    </source>
</evidence>
<sequence length="87" mass="10327">MPERIYLIGKDQDLLELSEQALDTKDMLQELLAKYPKLLAGEKLDMQEPRRWLFVSRELSVPDGSDVRRWSLDHLFLYQEAVPHSWK</sequence>
<protein>
    <submittedName>
        <fullName evidence="1">Uncharacterized protein</fullName>
    </submittedName>
</protein>
<comment type="caution">
    <text evidence="1">The sequence shown here is derived from an EMBL/GenBank/DDBJ whole genome shotgun (WGS) entry which is preliminary data.</text>
</comment>
<reference evidence="1" key="1">
    <citation type="submission" date="2018-01" db="EMBL/GenBank/DDBJ databases">
        <authorList>
            <person name="Krukenberg V."/>
        </authorList>
    </citation>
    <scope>NUCLEOTIDE SEQUENCE</scope>
    <source>
        <strain evidence="1">E20ANME2</strain>
    </source>
</reference>
<dbReference type="Proteomes" id="UP000248329">
    <property type="component" value="Unassembled WGS sequence"/>
</dbReference>
<name>A0AC61L515_9EURY</name>
<organism evidence="1 2">
    <name type="scientific">Candidatus Methanogaster sp</name>
    <dbReference type="NCBI Taxonomy" id="3386292"/>
    <lineage>
        <taxon>Archaea</taxon>
        <taxon>Methanobacteriati</taxon>
        <taxon>Methanobacteriota</taxon>
        <taxon>Stenosarchaea group</taxon>
        <taxon>Methanomicrobia</taxon>
        <taxon>Methanosarcinales</taxon>
        <taxon>ANME-2 cluster</taxon>
        <taxon>Candidatus Methanogasteraceae</taxon>
        <taxon>Candidatus Methanogaster</taxon>
    </lineage>
</organism>
<proteinExistence type="predicted"/>
<dbReference type="EMBL" id="PQXF01000005">
    <property type="protein sequence ID" value="PXF61491.1"/>
    <property type="molecule type" value="Genomic_DNA"/>
</dbReference>